<name>A0ABQ4PYT4_9BURK</name>
<evidence type="ECO:0000313" key="3">
    <source>
        <dbReference type="Proteomes" id="UP000887222"/>
    </source>
</evidence>
<protein>
    <submittedName>
        <fullName evidence="2">DsbA family protein</fullName>
    </submittedName>
</protein>
<proteinExistence type="predicted"/>
<dbReference type="PANTHER" id="PTHR13887">
    <property type="entry name" value="GLUTATHIONE S-TRANSFERASE KAPPA"/>
    <property type="match status" value="1"/>
</dbReference>
<dbReference type="InterPro" id="IPR001853">
    <property type="entry name" value="DSBA-like_thioredoxin_dom"/>
</dbReference>
<dbReference type="PANTHER" id="PTHR13887:SF54">
    <property type="entry name" value="DSBA FAMILY PROTEIN"/>
    <property type="match status" value="1"/>
</dbReference>
<organism evidence="2 3">
    <name type="scientific">Noviherbaspirillum aridicola</name>
    <dbReference type="NCBI Taxonomy" id="2849687"/>
    <lineage>
        <taxon>Bacteria</taxon>
        <taxon>Pseudomonadati</taxon>
        <taxon>Pseudomonadota</taxon>
        <taxon>Betaproteobacteria</taxon>
        <taxon>Burkholderiales</taxon>
        <taxon>Oxalobacteraceae</taxon>
        <taxon>Noviherbaspirillum</taxon>
    </lineage>
</organism>
<dbReference type="RefSeq" id="WP_220806211.1">
    <property type="nucleotide sequence ID" value="NZ_BPMK01000001.1"/>
</dbReference>
<evidence type="ECO:0000259" key="1">
    <source>
        <dbReference type="Pfam" id="PF01323"/>
    </source>
</evidence>
<dbReference type="CDD" id="cd03025">
    <property type="entry name" value="DsbA_FrnE_like"/>
    <property type="match status" value="1"/>
</dbReference>
<dbReference type="Gene3D" id="1.10.472.60">
    <property type="entry name" value="putative protein disulfide isomerase domain"/>
    <property type="match status" value="1"/>
</dbReference>
<feature type="domain" description="DSBA-like thioredoxin" evidence="1">
    <location>
        <begin position="9"/>
        <end position="201"/>
    </location>
</feature>
<accession>A0ABQ4PYT4</accession>
<sequence>MASLIYIADPMCAWCYGITPELEALREALPGLPVHVVAGGLRVGAAQVDEAYIDRLRGQWQEVAARAALPFDDRAVTTPGFNPDTEAACRAVVAARLLSPAAALPVCSAILRAFHAEGRDVTRPQTLAAIAVPVLRGLGVETDEAAFLERYASDETARATLEDFLQTRRWGVDGFPALVLERDGRLDLVSLGYRQLPQLVDTMLALVEAEAAPAE</sequence>
<dbReference type="Proteomes" id="UP000887222">
    <property type="component" value="Unassembled WGS sequence"/>
</dbReference>
<comment type="caution">
    <text evidence="2">The sequence shown here is derived from an EMBL/GenBank/DDBJ whole genome shotgun (WGS) entry which is preliminary data.</text>
</comment>
<keyword evidence="3" id="KW-1185">Reference proteome</keyword>
<dbReference type="SUPFAM" id="SSF52833">
    <property type="entry name" value="Thioredoxin-like"/>
    <property type="match status" value="1"/>
</dbReference>
<gene>
    <name evidence="2" type="ORF">NCCP691_00330</name>
</gene>
<reference evidence="2 3" key="1">
    <citation type="journal article" date="2022" name="Int. J. Syst. Evol. Microbiol.">
        <title>Noviherbaspirillum aridicola sp. nov., isolated from an arid soil in Pakistan.</title>
        <authorList>
            <person name="Khan I.U."/>
            <person name="Saqib M."/>
            <person name="Amin A."/>
            <person name="Hussain F."/>
            <person name="Li L."/>
            <person name="Liu Y.H."/>
            <person name="Fang B.Z."/>
            <person name="Ahmed I."/>
            <person name="Li W.J."/>
        </authorList>
    </citation>
    <scope>NUCLEOTIDE SEQUENCE [LARGE SCALE GENOMIC DNA]</scope>
    <source>
        <strain evidence="2 3">NCCP-691</strain>
    </source>
</reference>
<dbReference type="EMBL" id="BPMK01000001">
    <property type="protein sequence ID" value="GIZ50019.1"/>
    <property type="molecule type" value="Genomic_DNA"/>
</dbReference>
<dbReference type="InterPro" id="IPR036249">
    <property type="entry name" value="Thioredoxin-like_sf"/>
</dbReference>
<dbReference type="Pfam" id="PF01323">
    <property type="entry name" value="DSBA"/>
    <property type="match status" value="1"/>
</dbReference>
<dbReference type="Gene3D" id="3.40.30.10">
    <property type="entry name" value="Glutaredoxin"/>
    <property type="match status" value="1"/>
</dbReference>
<evidence type="ECO:0000313" key="2">
    <source>
        <dbReference type="EMBL" id="GIZ50019.1"/>
    </source>
</evidence>